<keyword evidence="2" id="KW-0808">Transferase</keyword>
<protein>
    <submittedName>
        <fullName evidence="2">GNAT family N-acetyltransferase</fullName>
    </submittedName>
</protein>
<dbReference type="RefSeq" id="WP_186847572.1">
    <property type="nucleotide sequence ID" value="NZ_JACOOX010000003.1"/>
</dbReference>
<dbReference type="AlphaFoldDB" id="A0A8I0DU16"/>
<dbReference type="InterPro" id="IPR016181">
    <property type="entry name" value="Acyl_CoA_acyltransferase"/>
</dbReference>
<dbReference type="PANTHER" id="PTHR37817">
    <property type="entry name" value="N-ACETYLTRANSFERASE EIS"/>
    <property type="match status" value="1"/>
</dbReference>
<dbReference type="Gene3D" id="3.40.630.30">
    <property type="match status" value="1"/>
</dbReference>
<dbReference type="CDD" id="cd04301">
    <property type="entry name" value="NAT_SF"/>
    <property type="match status" value="1"/>
</dbReference>
<name>A0A8I0DU16_9FIRM</name>
<dbReference type="Pfam" id="PF13527">
    <property type="entry name" value="Acetyltransf_9"/>
    <property type="match status" value="1"/>
</dbReference>
<dbReference type="InterPro" id="IPR000182">
    <property type="entry name" value="GNAT_dom"/>
</dbReference>
<organism evidence="2 3">
    <name type="scientific">Coprococcus hominis</name>
    <name type="common">ex Liu et al. 2022</name>
    <dbReference type="NCBI Taxonomy" id="2763039"/>
    <lineage>
        <taxon>Bacteria</taxon>
        <taxon>Bacillati</taxon>
        <taxon>Bacillota</taxon>
        <taxon>Clostridia</taxon>
        <taxon>Lachnospirales</taxon>
        <taxon>Lachnospiraceae</taxon>
        <taxon>Coprococcus</taxon>
    </lineage>
</organism>
<evidence type="ECO:0000313" key="2">
    <source>
        <dbReference type="EMBL" id="MBC5662575.1"/>
    </source>
</evidence>
<gene>
    <name evidence="2" type="ORF">H8S09_06635</name>
</gene>
<dbReference type="GO" id="GO:0034069">
    <property type="term" value="F:aminoglycoside N-acetyltransferase activity"/>
    <property type="evidence" value="ECO:0007669"/>
    <property type="project" value="TreeGrafter"/>
</dbReference>
<evidence type="ECO:0000259" key="1">
    <source>
        <dbReference type="PROSITE" id="PS51186"/>
    </source>
</evidence>
<dbReference type="PANTHER" id="PTHR37817:SF1">
    <property type="entry name" value="N-ACETYLTRANSFERASE EIS"/>
    <property type="match status" value="1"/>
</dbReference>
<sequence length="308" mass="35643">MNEERYDHMDRKSFDSIRIEIAGAEDLNEIRKLWKQSFDDQDAYMDYYFSSVAIRNQIFVAKNGSKIISMVHLNPYTLAETTAGVTAYKKGGYVVGVATVPEFRKQGIMSMLMKYVLSYAAENNYDYIYLMPEKEIYYKGLGFAPVVESGFYNITDLKPEKNDYELCGLEDITDEQLQSFSEKLAQRYDLFVPRNRAYLEDLGMECQSLFGDVYIIKNENEIAAVYGTMYDGDRAEIIQYCTVTGSIDPLLYGIRKSDIPVFSEVELFGTYTDHKMIKKGHGIMFYEPYTECTELYRKSDHIFINEVV</sequence>
<dbReference type="Proteomes" id="UP000615234">
    <property type="component" value="Unassembled WGS sequence"/>
</dbReference>
<reference evidence="2 3" key="1">
    <citation type="submission" date="2020-08" db="EMBL/GenBank/DDBJ databases">
        <title>Genome public.</title>
        <authorList>
            <person name="Liu C."/>
            <person name="Sun Q."/>
        </authorList>
    </citation>
    <scope>NUCLEOTIDE SEQUENCE [LARGE SCALE GENOMIC DNA]</scope>
    <source>
        <strain evidence="2 3">NSJ-10</strain>
    </source>
</reference>
<feature type="domain" description="N-acetyltransferase" evidence="1">
    <location>
        <begin position="17"/>
        <end position="164"/>
    </location>
</feature>
<dbReference type="EMBL" id="JACOOX010000003">
    <property type="protein sequence ID" value="MBC5662575.1"/>
    <property type="molecule type" value="Genomic_DNA"/>
</dbReference>
<dbReference type="SUPFAM" id="SSF55729">
    <property type="entry name" value="Acyl-CoA N-acyltransferases (Nat)"/>
    <property type="match status" value="1"/>
</dbReference>
<proteinExistence type="predicted"/>
<dbReference type="InterPro" id="IPR051554">
    <property type="entry name" value="Acetyltransferase_Eis"/>
</dbReference>
<accession>A0A8I0DU16</accession>
<keyword evidence="3" id="KW-1185">Reference proteome</keyword>
<dbReference type="PROSITE" id="PS51186">
    <property type="entry name" value="GNAT"/>
    <property type="match status" value="1"/>
</dbReference>
<dbReference type="GO" id="GO:0030649">
    <property type="term" value="P:aminoglycoside antibiotic catabolic process"/>
    <property type="evidence" value="ECO:0007669"/>
    <property type="project" value="TreeGrafter"/>
</dbReference>
<evidence type="ECO:0000313" key="3">
    <source>
        <dbReference type="Proteomes" id="UP000615234"/>
    </source>
</evidence>
<comment type="caution">
    <text evidence="2">The sequence shown here is derived from an EMBL/GenBank/DDBJ whole genome shotgun (WGS) entry which is preliminary data.</text>
</comment>